<dbReference type="Proteomes" id="UP000314982">
    <property type="component" value="Unassembled WGS sequence"/>
</dbReference>
<dbReference type="GeneTree" id="ENSGT00940000178619"/>
<comment type="pathway">
    <text evidence="4">Purine metabolism; AMP biosynthesis via de novo pathway; AMP from IMP: step 2/2.</text>
</comment>
<evidence type="ECO:0000256" key="12">
    <source>
        <dbReference type="ARBA" id="ARBA00047513"/>
    </source>
</evidence>
<accession>A0A4W5L9R2</accession>
<proteinExistence type="inferred from homology"/>
<dbReference type="AlphaFoldDB" id="A0A4W5L9R2"/>
<evidence type="ECO:0000256" key="2">
    <source>
        <dbReference type="ARBA" id="ARBA00002971"/>
    </source>
</evidence>
<dbReference type="GO" id="GO:0004018">
    <property type="term" value="F:N6-(1,2-dicarboxyethyl)AMP AMP-lyase (fumarate-forming) activity"/>
    <property type="evidence" value="ECO:0007669"/>
    <property type="project" value="TreeGrafter"/>
</dbReference>
<comment type="catalytic activity">
    <reaction evidence="12">
        <text>N(6)-(1,2-dicarboxyethyl)-AMP = fumarate + AMP</text>
        <dbReference type="Rhea" id="RHEA:16853"/>
        <dbReference type="ChEBI" id="CHEBI:29806"/>
        <dbReference type="ChEBI" id="CHEBI:57567"/>
        <dbReference type="ChEBI" id="CHEBI:456215"/>
        <dbReference type="EC" id="4.3.2.2"/>
    </reaction>
</comment>
<dbReference type="GO" id="GO:0044208">
    <property type="term" value="P:'de novo' AMP biosynthetic process"/>
    <property type="evidence" value="ECO:0007669"/>
    <property type="project" value="TreeGrafter"/>
</dbReference>
<reference evidence="13" key="2">
    <citation type="submission" date="2025-08" db="UniProtKB">
        <authorList>
            <consortium name="Ensembl"/>
        </authorList>
    </citation>
    <scope>IDENTIFICATION</scope>
</reference>
<evidence type="ECO:0000256" key="5">
    <source>
        <dbReference type="ARBA" id="ARBA00008273"/>
    </source>
</evidence>
<evidence type="ECO:0000256" key="11">
    <source>
        <dbReference type="ARBA" id="ARBA00030717"/>
    </source>
</evidence>
<dbReference type="PANTHER" id="PTHR43172">
    <property type="entry name" value="ADENYLOSUCCINATE LYASE"/>
    <property type="match status" value="1"/>
</dbReference>
<keyword evidence="14" id="KW-1185">Reference proteome</keyword>
<dbReference type="Gene3D" id="1.10.275.60">
    <property type="match status" value="1"/>
</dbReference>
<name>A0A4W5L9R2_9TELE</name>
<comment type="subunit">
    <text evidence="6">Homotetramer. Residues from neighboring subunits contribute catalytic and substrate-binding residues to each active site.</text>
</comment>
<evidence type="ECO:0000256" key="1">
    <source>
        <dbReference type="ARBA" id="ARBA00000598"/>
    </source>
</evidence>
<dbReference type="STRING" id="62062.ENSHHUP00000022546"/>
<reference evidence="13" key="3">
    <citation type="submission" date="2025-09" db="UniProtKB">
        <authorList>
            <consortium name="Ensembl"/>
        </authorList>
    </citation>
    <scope>IDENTIFICATION</scope>
</reference>
<evidence type="ECO:0000313" key="13">
    <source>
        <dbReference type="Ensembl" id="ENSHHUP00000022546.1"/>
    </source>
</evidence>
<dbReference type="InterPro" id="IPR008948">
    <property type="entry name" value="L-Aspartase-like"/>
</dbReference>
<comment type="similarity">
    <text evidence="5">Belongs to the lyase 1 family. Adenylosuccinate lyase subfamily.</text>
</comment>
<comment type="pathway">
    <text evidence="3">Purine metabolism; IMP biosynthesis via de novo pathway; 5-amino-1-(5-phospho-D-ribosyl)imidazole-4-carboxamide from 5-amino-1-(5-phospho-D-ribosyl)imidazole-4-carboxylate: step 2/2.</text>
</comment>
<organism evidence="13 14">
    <name type="scientific">Hucho hucho</name>
    <name type="common">huchen</name>
    <dbReference type="NCBI Taxonomy" id="62062"/>
    <lineage>
        <taxon>Eukaryota</taxon>
        <taxon>Metazoa</taxon>
        <taxon>Chordata</taxon>
        <taxon>Craniata</taxon>
        <taxon>Vertebrata</taxon>
        <taxon>Euteleostomi</taxon>
        <taxon>Actinopterygii</taxon>
        <taxon>Neopterygii</taxon>
        <taxon>Teleostei</taxon>
        <taxon>Protacanthopterygii</taxon>
        <taxon>Salmoniformes</taxon>
        <taxon>Salmonidae</taxon>
        <taxon>Salmoninae</taxon>
        <taxon>Hucho</taxon>
    </lineage>
</organism>
<protein>
    <recommendedName>
        <fullName evidence="8">Adenylosuccinate lyase</fullName>
        <ecNumber evidence="7">4.3.2.2</ecNumber>
    </recommendedName>
    <alternativeName>
        <fullName evidence="11">Adenylosuccinase</fullName>
    </alternativeName>
</protein>
<dbReference type="SUPFAM" id="SSF48557">
    <property type="entry name" value="L-aspartase-like"/>
    <property type="match status" value="1"/>
</dbReference>
<evidence type="ECO:0000256" key="10">
    <source>
        <dbReference type="ARBA" id="ARBA00023239"/>
    </source>
</evidence>
<dbReference type="GO" id="GO:0005829">
    <property type="term" value="C:cytosol"/>
    <property type="evidence" value="ECO:0007669"/>
    <property type="project" value="TreeGrafter"/>
</dbReference>
<dbReference type="EC" id="4.3.2.2" evidence="7"/>
<comment type="catalytic activity">
    <reaction evidence="1">
        <text>(2S)-2-[5-amino-1-(5-phospho-beta-D-ribosyl)imidazole-4-carboxamido]succinate = 5-amino-1-(5-phospho-beta-D-ribosyl)imidazole-4-carboxamide + fumarate</text>
        <dbReference type="Rhea" id="RHEA:23920"/>
        <dbReference type="ChEBI" id="CHEBI:29806"/>
        <dbReference type="ChEBI" id="CHEBI:58443"/>
        <dbReference type="ChEBI" id="CHEBI:58475"/>
        <dbReference type="EC" id="4.3.2.2"/>
    </reaction>
</comment>
<sequence length="136" mass="15570">EASANDQRTRYEHPLVSRYATKEMSLVWSPHTKFSTWRKLWLALARSEKKLGIAITDEQLRAMEKAIYDIDYAYADEMEKKFRHDVMAHVHAFGKAAPEAMPIIHLGATSCFVGDNADIIQLKQGLELIDFFVLSI</sequence>
<evidence type="ECO:0000256" key="3">
    <source>
        <dbReference type="ARBA" id="ARBA00004706"/>
    </source>
</evidence>
<evidence type="ECO:0000313" key="14">
    <source>
        <dbReference type="Proteomes" id="UP000314982"/>
    </source>
</evidence>
<evidence type="ECO:0000256" key="8">
    <source>
        <dbReference type="ARBA" id="ARBA00017058"/>
    </source>
</evidence>
<dbReference type="Ensembl" id="ENSHHUT00000023401.1">
    <property type="protein sequence ID" value="ENSHHUP00000022546.1"/>
    <property type="gene ID" value="ENSHHUG00000014102.1"/>
</dbReference>
<comment type="function">
    <text evidence="2">Catalyzes two non-sequential steps in de novo AMP synthesis: converts (S)-2-(5-amino-1-(5-phospho-D-ribosyl)imidazole-4-carboxamido)succinate (SAICAR) to fumarate plus 5-amino-1-(5-phospho-D-ribosyl)imidazole-4-carboxamide, and thereby also contributes to de novo IMP synthesis, and converts succinyladenosine monophosphate (SAMP) to AMP and fumarate.</text>
</comment>
<evidence type="ECO:0000256" key="9">
    <source>
        <dbReference type="ARBA" id="ARBA00022755"/>
    </source>
</evidence>
<dbReference type="FunFam" id="1.10.275.60:FF:000001">
    <property type="entry name" value="Adenylosuccinate lyase"/>
    <property type="match status" value="1"/>
</dbReference>
<keyword evidence="10" id="KW-0456">Lyase</keyword>
<dbReference type="PANTHER" id="PTHR43172:SF1">
    <property type="entry name" value="ADENYLOSUCCINATE LYASE"/>
    <property type="match status" value="1"/>
</dbReference>
<reference evidence="14" key="1">
    <citation type="submission" date="2018-06" db="EMBL/GenBank/DDBJ databases">
        <title>Genome assembly of Danube salmon.</title>
        <authorList>
            <person name="Macqueen D.J."/>
            <person name="Gundappa M.K."/>
        </authorList>
    </citation>
    <scope>NUCLEOTIDE SEQUENCE [LARGE SCALE GENOMIC DNA]</scope>
</reference>
<evidence type="ECO:0000256" key="7">
    <source>
        <dbReference type="ARBA" id="ARBA00012339"/>
    </source>
</evidence>
<keyword evidence="9" id="KW-0658">Purine biosynthesis</keyword>
<evidence type="ECO:0000256" key="6">
    <source>
        <dbReference type="ARBA" id="ARBA00011668"/>
    </source>
</evidence>
<evidence type="ECO:0000256" key="4">
    <source>
        <dbReference type="ARBA" id="ARBA00004734"/>
    </source>
</evidence>
<dbReference type="GO" id="GO:0070626">
    <property type="term" value="F:(S)-2-(5-amino-1-(5-phospho-D-ribosyl)imidazole-4-carboxamido) succinate lyase (fumarate-forming) activity"/>
    <property type="evidence" value="ECO:0007669"/>
    <property type="project" value="TreeGrafter"/>
</dbReference>